<dbReference type="STRING" id="1123231.SAMN02745189_01225"/>
<dbReference type="AlphaFoldDB" id="A0A1M7EHE1"/>
<keyword evidence="2" id="KW-1185">Reference proteome</keyword>
<dbReference type="EMBL" id="FRCF01000003">
    <property type="protein sequence ID" value="SHL91184.1"/>
    <property type="molecule type" value="Genomic_DNA"/>
</dbReference>
<dbReference type="Proteomes" id="UP000184206">
    <property type="component" value="Unassembled WGS sequence"/>
</dbReference>
<gene>
    <name evidence="1" type="ORF">SAMN02745189_01225</name>
</gene>
<reference evidence="1 2" key="1">
    <citation type="submission" date="2016-11" db="EMBL/GenBank/DDBJ databases">
        <authorList>
            <person name="Jaros S."/>
            <person name="Januszkiewicz K."/>
            <person name="Wedrychowicz H."/>
        </authorList>
    </citation>
    <scope>NUCLEOTIDE SEQUENCE [LARGE SCALE GENOMIC DNA]</scope>
    <source>
        <strain evidence="1 2">DSM 16010</strain>
    </source>
</reference>
<evidence type="ECO:0000313" key="2">
    <source>
        <dbReference type="Proteomes" id="UP000184206"/>
    </source>
</evidence>
<protein>
    <submittedName>
        <fullName evidence="1">Uncharacterized protein</fullName>
    </submittedName>
</protein>
<evidence type="ECO:0000313" key="1">
    <source>
        <dbReference type="EMBL" id="SHL91184.1"/>
    </source>
</evidence>
<sequence>MKAILLMVGMFLMLLLSFILIWVLSGTEERVEDAAGWLPENSIEYTVSHRDTIPAQWFI</sequence>
<proteinExistence type="predicted"/>
<organism evidence="1 2">
    <name type="scientific">Lacicoccus alkaliphilus DSM 16010</name>
    <dbReference type="NCBI Taxonomy" id="1123231"/>
    <lineage>
        <taxon>Bacteria</taxon>
        <taxon>Bacillati</taxon>
        <taxon>Bacillota</taxon>
        <taxon>Bacilli</taxon>
        <taxon>Bacillales</taxon>
        <taxon>Salinicoccaceae</taxon>
        <taxon>Lacicoccus</taxon>
    </lineage>
</organism>
<dbReference type="RefSeq" id="WP_072709415.1">
    <property type="nucleotide sequence ID" value="NZ_FRCF01000003.1"/>
</dbReference>
<name>A0A1M7EHE1_9BACL</name>
<accession>A0A1M7EHE1</accession>